<keyword evidence="5" id="KW-0808">Transferase</keyword>
<dbReference type="PANTHER" id="PTHR47779">
    <property type="entry name" value="SYNTHASE (CCG-9), PUTATIVE (AFU_ORTHOLOGUE AFUA_3G12100)-RELATED"/>
    <property type="match status" value="1"/>
</dbReference>
<dbReference type="GO" id="GO:0006006">
    <property type="term" value="P:glucose metabolic process"/>
    <property type="evidence" value="ECO:0007669"/>
    <property type="project" value="UniProtKB-KW"/>
</dbReference>
<dbReference type="Pfam" id="PF00534">
    <property type="entry name" value="Glycos_transf_1"/>
    <property type="match status" value="1"/>
</dbReference>
<dbReference type="Pfam" id="PF21269">
    <property type="entry name" value="TreT_GT1"/>
    <property type="match status" value="1"/>
</dbReference>
<comment type="subunit">
    <text evidence="2">Homodimer.</text>
</comment>
<evidence type="ECO:0000259" key="7">
    <source>
        <dbReference type="Pfam" id="PF00534"/>
    </source>
</evidence>
<dbReference type="InterPro" id="IPR049438">
    <property type="entry name" value="TreT_GT1"/>
</dbReference>
<organism evidence="9 10">
    <name type="scientific">Apophysomyces ossiformis</name>
    <dbReference type="NCBI Taxonomy" id="679940"/>
    <lineage>
        <taxon>Eukaryota</taxon>
        <taxon>Fungi</taxon>
        <taxon>Fungi incertae sedis</taxon>
        <taxon>Mucoromycota</taxon>
        <taxon>Mucoromycotina</taxon>
        <taxon>Mucoromycetes</taxon>
        <taxon>Mucorales</taxon>
        <taxon>Mucorineae</taxon>
        <taxon>Mucoraceae</taxon>
        <taxon>Apophysomyces</taxon>
    </lineage>
</organism>
<evidence type="ECO:0000256" key="3">
    <source>
        <dbReference type="ARBA" id="ARBA00022526"/>
    </source>
</evidence>
<evidence type="ECO:0000256" key="6">
    <source>
        <dbReference type="ARBA" id="ARBA00023277"/>
    </source>
</evidence>
<evidence type="ECO:0000259" key="8">
    <source>
        <dbReference type="Pfam" id="PF21269"/>
    </source>
</evidence>
<keyword evidence="10" id="KW-1185">Reference proteome</keyword>
<dbReference type="OrthoDB" id="937291at2759"/>
<proteinExistence type="inferred from homology"/>
<dbReference type="SUPFAM" id="SSF53756">
    <property type="entry name" value="UDP-Glycosyltransferase/glycogen phosphorylase"/>
    <property type="match status" value="1"/>
</dbReference>
<comment type="caution">
    <text evidence="9">The sequence shown here is derived from an EMBL/GenBank/DDBJ whole genome shotgun (WGS) entry which is preliminary data.</text>
</comment>
<sequence length="650" mass="74300">MPPEDIPLKATARCFGSKHVLAPVYLGLDVEMREYTSHYAISIHDGSYTTDYYSGELLQHEKCSSKIECMHEALEELKNVVHLFATTQHYKVQIISFSNLMDHVDNAEHHRRSIMSAFWKEFDAIPFQVSTHGESSDERASAAVRKAVMWLSPQYPGNLPRISVGFRHEVEVDFDHQIHLVDLEDYAETVCIETWRVWEEVSQTFKQRQLRVSYFNSTPQGGGGYVARPKPEVFDITKRKFHNVLQGVAPPGTRLTDEDKQIFLDWSRENVIRFWLQSKGPILNSDVIVIDDPQLVGIIPYIKKHAPNVRIIFRSHIEIRADLIRDDPDGPQAATWEFLWSFIQHVDLFISHPMDNFIPDDVPRRNVVLLPATTDPLDGLNKELNGRCMWYYRSVFNRICVDQGTQEVDWNRPYIVQVARFDPSKGIPDVLESYRRLRERLAEENWKKQEIPQLVICGHGSVDDPDGTVIYEQTHHTINQSMFSEIASDITVARLPNSDQLLNMIMRGAYVALQLSYREGFEVKVTEALVKGVPVVAYAAGGIPLQIEDGVNGVIIPIGKIQVVTDTLYELLNNKPLYSSMCNAASATVSEEYFTVWNAISWLHLCVELTNMPGESLGLLDEDPTYRRNCEIGNACKVSDLWKEKYGYQP</sequence>
<comment type="similarity">
    <text evidence="1">Belongs to the glycosyltransferase group 1 family. Glycosyltransferase 4 subfamily.</text>
</comment>
<reference evidence="9" key="1">
    <citation type="submission" date="2020-01" db="EMBL/GenBank/DDBJ databases">
        <title>Genome Sequencing of Three Apophysomyces-Like Fungal Strains Confirms a Novel Fungal Genus in the Mucoromycota with divergent Burkholderia-like Endosymbiotic Bacteria.</title>
        <authorList>
            <person name="Stajich J.E."/>
            <person name="Macias A.M."/>
            <person name="Carter-House D."/>
            <person name="Lovett B."/>
            <person name="Kasson L.R."/>
            <person name="Berry K."/>
            <person name="Grigoriev I."/>
            <person name="Chang Y."/>
            <person name="Spatafora J."/>
            <person name="Kasson M.T."/>
        </authorList>
    </citation>
    <scope>NUCLEOTIDE SEQUENCE</scope>
    <source>
        <strain evidence="9">NRRL A-21654</strain>
    </source>
</reference>
<dbReference type="GO" id="GO:0016757">
    <property type="term" value="F:glycosyltransferase activity"/>
    <property type="evidence" value="ECO:0007669"/>
    <property type="project" value="UniProtKB-KW"/>
</dbReference>
<protein>
    <recommendedName>
        <fullName evidence="11">Trehalose synthase</fullName>
    </recommendedName>
</protein>
<evidence type="ECO:0000256" key="1">
    <source>
        <dbReference type="ARBA" id="ARBA00009481"/>
    </source>
</evidence>
<keyword evidence="3" id="KW-0313">Glucose metabolism</keyword>
<feature type="domain" description="Glycosyl transferase family 1" evidence="7">
    <location>
        <begin position="411"/>
        <end position="585"/>
    </location>
</feature>
<feature type="domain" description="Trehalose synthase N-terminal" evidence="8">
    <location>
        <begin position="226"/>
        <end position="357"/>
    </location>
</feature>
<evidence type="ECO:0000256" key="4">
    <source>
        <dbReference type="ARBA" id="ARBA00022676"/>
    </source>
</evidence>
<dbReference type="InterPro" id="IPR001296">
    <property type="entry name" value="Glyco_trans_1"/>
</dbReference>
<gene>
    <name evidence="9" type="ORF">EC973_004185</name>
</gene>
<dbReference type="PANTHER" id="PTHR47779:SF1">
    <property type="entry name" value="SYNTHASE (CCG-9), PUTATIVE (AFU_ORTHOLOGUE AFUA_3G12100)-RELATED"/>
    <property type="match status" value="1"/>
</dbReference>
<keyword evidence="6" id="KW-0119">Carbohydrate metabolism</keyword>
<keyword evidence="4" id="KW-0328">Glycosyltransferase</keyword>
<dbReference type="InterPro" id="IPR052078">
    <property type="entry name" value="Trehalose_Metab_GTase"/>
</dbReference>
<dbReference type="Proteomes" id="UP000605846">
    <property type="component" value="Unassembled WGS sequence"/>
</dbReference>
<evidence type="ECO:0000313" key="9">
    <source>
        <dbReference type="EMBL" id="KAF7729511.1"/>
    </source>
</evidence>
<dbReference type="EMBL" id="JABAYA010000024">
    <property type="protein sequence ID" value="KAF7729511.1"/>
    <property type="molecule type" value="Genomic_DNA"/>
</dbReference>
<evidence type="ECO:0000256" key="2">
    <source>
        <dbReference type="ARBA" id="ARBA00011738"/>
    </source>
</evidence>
<evidence type="ECO:0000256" key="5">
    <source>
        <dbReference type="ARBA" id="ARBA00022679"/>
    </source>
</evidence>
<name>A0A8H7BSH7_9FUNG</name>
<evidence type="ECO:0008006" key="11">
    <source>
        <dbReference type="Google" id="ProtNLM"/>
    </source>
</evidence>
<accession>A0A8H7BSH7</accession>
<dbReference type="AlphaFoldDB" id="A0A8H7BSH7"/>
<dbReference type="Gene3D" id="3.40.50.2000">
    <property type="entry name" value="Glycogen Phosphorylase B"/>
    <property type="match status" value="2"/>
</dbReference>
<evidence type="ECO:0000313" key="10">
    <source>
        <dbReference type="Proteomes" id="UP000605846"/>
    </source>
</evidence>